<dbReference type="Proteomes" id="UP000304148">
    <property type="component" value="Chromosome"/>
</dbReference>
<dbReference type="InterPro" id="IPR038594">
    <property type="entry name" value="SepF-like_sf"/>
</dbReference>
<keyword evidence="1 5" id="KW-0132">Cell division</keyword>
<sequence>MAEIWIRPSWEGRGNVMGVMNRFMNFLGLQEEEEIIEREKVVTDMNEQEVEAPNFDQRKSSKAANVVSIHSQKSSKMVLYEPRSYDEAQEIADHLRSRRSVIVNLQRVRKDQAFRIIDFLSGTVYALSGNISKVGGNIFVCTPEQVEIQGSITEILHDDYENMQTR</sequence>
<dbReference type="PANTHER" id="PTHR35798">
    <property type="entry name" value="CELL DIVISION PROTEIN SEPF"/>
    <property type="match status" value="1"/>
</dbReference>
<comment type="subunit">
    <text evidence="5">Homodimer. Interacts with FtsZ.</text>
</comment>
<gene>
    <name evidence="5 6" type="primary">sepF</name>
    <name evidence="6" type="ORF">PBLR_11013</name>
</gene>
<keyword evidence="3 5" id="KW-0131">Cell cycle</keyword>
<comment type="function">
    <text evidence="4 5">Cell division protein that is part of the divisome complex and is recruited early to the Z-ring. Probably stimulates Z-ring formation, perhaps through the cross-linking of FtsZ protofilaments. Its function overlaps with FtsA.</text>
</comment>
<comment type="similarity">
    <text evidence="5">Belongs to the SepF family.</text>
</comment>
<evidence type="ECO:0000256" key="3">
    <source>
        <dbReference type="ARBA" id="ARBA00023306"/>
    </source>
</evidence>
<dbReference type="GO" id="GO:0000917">
    <property type="term" value="P:division septum assembly"/>
    <property type="evidence" value="ECO:0007669"/>
    <property type="project" value="UniProtKB-KW"/>
</dbReference>
<dbReference type="EMBL" id="LS992241">
    <property type="protein sequence ID" value="SYX82591.1"/>
    <property type="molecule type" value="Genomic_DNA"/>
</dbReference>
<evidence type="ECO:0000313" key="6">
    <source>
        <dbReference type="EMBL" id="SYX82591.1"/>
    </source>
</evidence>
<dbReference type="HAMAP" id="MF_01197">
    <property type="entry name" value="SepF"/>
    <property type="match status" value="1"/>
</dbReference>
<comment type="subcellular location">
    <subcellularLocation>
        <location evidence="5">Cytoplasm</location>
    </subcellularLocation>
    <text evidence="5">Localizes to the division site, in a FtsZ-dependent manner.</text>
</comment>
<proteinExistence type="inferred from homology"/>
<dbReference type="Gene3D" id="3.30.110.150">
    <property type="entry name" value="SepF-like protein"/>
    <property type="match status" value="1"/>
</dbReference>
<evidence type="ECO:0000256" key="4">
    <source>
        <dbReference type="ARBA" id="ARBA00044936"/>
    </source>
</evidence>
<protein>
    <recommendedName>
        <fullName evidence="5">Cell division protein SepF</fullName>
    </recommendedName>
</protein>
<keyword evidence="5" id="KW-0963">Cytoplasm</keyword>
<dbReference type="GO" id="GO:0043093">
    <property type="term" value="P:FtsZ-dependent cytokinesis"/>
    <property type="evidence" value="ECO:0007669"/>
    <property type="project" value="UniProtKB-UniRule"/>
</dbReference>
<accession>A0A383R7H0</accession>
<evidence type="ECO:0000256" key="2">
    <source>
        <dbReference type="ARBA" id="ARBA00023210"/>
    </source>
</evidence>
<dbReference type="PANTHER" id="PTHR35798:SF1">
    <property type="entry name" value="CELL DIVISION PROTEIN SEPF"/>
    <property type="match status" value="1"/>
</dbReference>
<reference evidence="7" key="1">
    <citation type="submission" date="2018-08" db="EMBL/GenBank/DDBJ databases">
        <authorList>
            <person name="Chevrot R."/>
        </authorList>
    </citation>
    <scope>NUCLEOTIDE SEQUENCE [LARGE SCALE GENOMIC DNA]</scope>
</reference>
<keyword evidence="2 5" id="KW-0717">Septation</keyword>
<dbReference type="InterPro" id="IPR007561">
    <property type="entry name" value="Cell_div_SepF/SepF-rel"/>
</dbReference>
<dbReference type="AlphaFoldDB" id="A0A383R7H0"/>
<evidence type="ECO:0000256" key="5">
    <source>
        <dbReference type="HAMAP-Rule" id="MF_01197"/>
    </source>
</evidence>
<organism evidence="6 7">
    <name type="scientific">Paenibacillus alvei</name>
    <name type="common">Bacillus alvei</name>
    <dbReference type="NCBI Taxonomy" id="44250"/>
    <lineage>
        <taxon>Bacteria</taxon>
        <taxon>Bacillati</taxon>
        <taxon>Bacillota</taxon>
        <taxon>Bacilli</taxon>
        <taxon>Bacillales</taxon>
        <taxon>Paenibacillaceae</taxon>
        <taxon>Paenibacillus</taxon>
    </lineage>
</organism>
<evidence type="ECO:0000256" key="1">
    <source>
        <dbReference type="ARBA" id="ARBA00022618"/>
    </source>
</evidence>
<evidence type="ECO:0000313" key="7">
    <source>
        <dbReference type="Proteomes" id="UP000304148"/>
    </source>
</evidence>
<dbReference type="Pfam" id="PF04472">
    <property type="entry name" value="SepF"/>
    <property type="match status" value="1"/>
</dbReference>
<dbReference type="GO" id="GO:0005737">
    <property type="term" value="C:cytoplasm"/>
    <property type="evidence" value="ECO:0007669"/>
    <property type="project" value="UniProtKB-SubCell"/>
</dbReference>
<name>A0A383R7H0_PAEAL</name>
<dbReference type="InterPro" id="IPR023052">
    <property type="entry name" value="Cell_div_SepF"/>
</dbReference>